<name>A0A136JGY5_9PEZI</name>
<sequence length="219" mass="24745">MSLSTKTLVSYRLGPLSSVSVFRHIFLQKSPLSALTTEITVVHEFSQAITGIHSKMARGCSVLLAVYFEYEGAYAKCMYRQWLSHNWGWKEQITTNMPPSAKVLAVLDLPVELHLTQITMLEAWKWPHGAVPEWFCSKKCRAILNATLDNASRQWTFPRLADDGPSLNSTAPVLIGGGNELGVETFDAKLCHHGRDDKRISRNHDRQHRRGHDQAHAQR</sequence>
<proteinExistence type="predicted"/>
<dbReference type="EMBL" id="KQ964245">
    <property type="protein sequence ID" value="KXJ96413.1"/>
    <property type="molecule type" value="Genomic_DNA"/>
</dbReference>
<keyword evidence="3" id="KW-1185">Reference proteome</keyword>
<reference evidence="3" key="1">
    <citation type="submission" date="2016-02" db="EMBL/GenBank/DDBJ databases">
        <title>Draft genome sequence of Microdochium bolleyi, a fungal endophyte of beachgrass.</title>
        <authorList>
            <consortium name="DOE Joint Genome Institute"/>
            <person name="David A.S."/>
            <person name="May G."/>
            <person name="Haridas S."/>
            <person name="Lim J."/>
            <person name="Wang M."/>
            <person name="Labutti K."/>
            <person name="Lipzen A."/>
            <person name="Barry K."/>
            <person name="Grigoriev I.V."/>
        </authorList>
    </citation>
    <scope>NUCLEOTIDE SEQUENCE [LARGE SCALE GENOMIC DNA]</scope>
    <source>
        <strain evidence="3">J235TASD1</strain>
    </source>
</reference>
<evidence type="ECO:0000313" key="3">
    <source>
        <dbReference type="Proteomes" id="UP000070501"/>
    </source>
</evidence>
<feature type="compositionally biased region" description="Basic and acidic residues" evidence="1">
    <location>
        <begin position="194"/>
        <end position="204"/>
    </location>
</feature>
<evidence type="ECO:0000313" key="2">
    <source>
        <dbReference type="EMBL" id="KXJ96413.1"/>
    </source>
</evidence>
<feature type="region of interest" description="Disordered" evidence="1">
    <location>
        <begin position="194"/>
        <end position="219"/>
    </location>
</feature>
<gene>
    <name evidence="2" type="ORF">Micbo1qcDRAFT_170241</name>
</gene>
<accession>A0A136JGY5</accession>
<evidence type="ECO:0000256" key="1">
    <source>
        <dbReference type="SAM" id="MobiDB-lite"/>
    </source>
</evidence>
<dbReference type="AlphaFoldDB" id="A0A136JGY5"/>
<organism evidence="2 3">
    <name type="scientific">Microdochium bolleyi</name>
    <dbReference type="NCBI Taxonomy" id="196109"/>
    <lineage>
        <taxon>Eukaryota</taxon>
        <taxon>Fungi</taxon>
        <taxon>Dikarya</taxon>
        <taxon>Ascomycota</taxon>
        <taxon>Pezizomycotina</taxon>
        <taxon>Sordariomycetes</taxon>
        <taxon>Xylariomycetidae</taxon>
        <taxon>Xylariales</taxon>
        <taxon>Microdochiaceae</taxon>
        <taxon>Microdochium</taxon>
    </lineage>
</organism>
<protein>
    <submittedName>
        <fullName evidence="2">Uncharacterized protein</fullName>
    </submittedName>
</protein>
<dbReference type="InParanoid" id="A0A136JGY5"/>
<dbReference type="Proteomes" id="UP000070501">
    <property type="component" value="Unassembled WGS sequence"/>
</dbReference>